<evidence type="ECO:0000256" key="3">
    <source>
        <dbReference type="ARBA" id="ARBA00022723"/>
    </source>
</evidence>
<reference evidence="5" key="2">
    <citation type="journal article" date="2024" name="Plant">
        <title>Genomic evolution and insights into agronomic trait innovations of Sesamum species.</title>
        <authorList>
            <person name="Miao H."/>
            <person name="Wang L."/>
            <person name="Qu L."/>
            <person name="Liu H."/>
            <person name="Sun Y."/>
            <person name="Le M."/>
            <person name="Wang Q."/>
            <person name="Wei S."/>
            <person name="Zheng Y."/>
            <person name="Lin W."/>
            <person name="Duan Y."/>
            <person name="Cao H."/>
            <person name="Xiong S."/>
            <person name="Wang X."/>
            <person name="Wei L."/>
            <person name="Li C."/>
            <person name="Ma Q."/>
            <person name="Ju M."/>
            <person name="Zhao R."/>
            <person name="Li G."/>
            <person name="Mu C."/>
            <person name="Tian Q."/>
            <person name="Mei H."/>
            <person name="Zhang T."/>
            <person name="Gao T."/>
            <person name="Zhang H."/>
        </authorList>
    </citation>
    <scope>NUCLEOTIDE SEQUENCE</scope>
    <source>
        <strain evidence="5">3651</strain>
    </source>
</reference>
<dbReference type="SUPFAM" id="SSF48264">
    <property type="entry name" value="Cytochrome P450"/>
    <property type="match status" value="1"/>
</dbReference>
<keyword evidence="2" id="KW-0349">Heme</keyword>
<dbReference type="Gene3D" id="1.10.630.10">
    <property type="entry name" value="Cytochrome P450"/>
    <property type="match status" value="1"/>
</dbReference>
<evidence type="ECO:0000256" key="4">
    <source>
        <dbReference type="ARBA" id="ARBA00023004"/>
    </source>
</evidence>
<dbReference type="AlphaFoldDB" id="A0AAE1YC53"/>
<dbReference type="GO" id="GO:0005506">
    <property type="term" value="F:iron ion binding"/>
    <property type="evidence" value="ECO:0007669"/>
    <property type="project" value="InterPro"/>
</dbReference>
<dbReference type="InterPro" id="IPR036396">
    <property type="entry name" value="Cyt_P450_sf"/>
</dbReference>
<protein>
    <submittedName>
        <fullName evidence="5">Cytochrome</fullName>
    </submittedName>
</protein>
<keyword evidence="3" id="KW-0479">Metal-binding</keyword>
<keyword evidence="4" id="KW-0408">Iron</keyword>
<dbReference type="PANTHER" id="PTHR47955">
    <property type="entry name" value="CYTOCHROME P450 FAMILY 71 PROTEIN"/>
    <property type="match status" value="1"/>
</dbReference>
<evidence type="ECO:0000256" key="2">
    <source>
        <dbReference type="ARBA" id="ARBA00022617"/>
    </source>
</evidence>
<name>A0AAE1YC53_9LAMI</name>
<dbReference type="Proteomes" id="UP001293254">
    <property type="component" value="Unassembled WGS sequence"/>
</dbReference>
<proteinExistence type="inferred from homology"/>
<evidence type="ECO:0000313" key="6">
    <source>
        <dbReference type="Proteomes" id="UP001293254"/>
    </source>
</evidence>
<gene>
    <name evidence="5" type="ORF">Salat_1475500</name>
</gene>
<keyword evidence="6" id="KW-1185">Reference proteome</keyword>
<reference evidence="5" key="1">
    <citation type="submission" date="2020-06" db="EMBL/GenBank/DDBJ databases">
        <authorList>
            <person name="Li T."/>
            <person name="Hu X."/>
            <person name="Zhang T."/>
            <person name="Song X."/>
            <person name="Zhang H."/>
            <person name="Dai N."/>
            <person name="Sheng W."/>
            <person name="Hou X."/>
            <person name="Wei L."/>
        </authorList>
    </citation>
    <scope>NUCLEOTIDE SEQUENCE</scope>
    <source>
        <strain evidence="5">3651</strain>
        <tissue evidence="5">Leaf</tissue>
    </source>
</reference>
<dbReference type="EMBL" id="JACGWO010000005">
    <property type="protein sequence ID" value="KAK4427066.1"/>
    <property type="molecule type" value="Genomic_DNA"/>
</dbReference>
<comment type="caution">
    <text evidence="5">The sequence shown here is derived from an EMBL/GenBank/DDBJ whole genome shotgun (WGS) entry which is preliminary data.</text>
</comment>
<accession>A0AAE1YC53</accession>
<dbReference type="GO" id="GO:0016705">
    <property type="term" value="F:oxidoreductase activity, acting on paired donors, with incorporation or reduction of molecular oxygen"/>
    <property type="evidence" value="ECO:0007669"/>
    <property type="project" value="InterPro"/>
</dbReference>
<evidence type="ECO:0000313" key="5">
    <source>
        <dbReference type="EMBL" id="KAK4427066.1"/>
    </source>
</evidence>
<sequence>MEFVHNLTGHKSRLVRAFKRFDKFFTDVIEERLNSHGRKEQKDFVDILLEVQQDEHAEMPLTMDNVKAILLVSDHGDRRTTSFFWPSGSGSKVFSASLGIIPMEAAAERLGKSLALMEEEVDKLIIPQAVWSGDN</sequence>
<dbReference type="GO" id="GO:0020037">
    <property type="term" value="F:heme binding"/>
    <property type="evidence" value="ECO:0007669"/>
    <property type="project" value="InterPro"/>
</dbReference>
<organism evidence="5 6">
    <name type="scientific">Sesamum alatum</name>
    <dbReference type="NCBI Taxonomy" id="300844"/>
    <lineage>
        <taxon>Eukaryota</taxon>
        <taxon>Viridiplantae</taxon>
        <taxon>Streptophyta</taxon>
        <taxon>Embryophyta</taxon>
        <taxon>Tracheophyta</taxon>
        <taxon>Spermatophyta</taxon>
        <taxon>Magnoliopsida</taxon>
        <taxon>eudicotyledons</taxon>
        <taxon>Gunneridae</taxon>
        <taxon>Pentapetalae</taxon>
        <taxon>asterids</taxon>
        <taxon>lamiids</taxon>
        <taxon>Lamiales</taxon>
        <taxon>Pedaliaceae</taxon>
        <taxon>Sesamum</taxon>
    </lineage>
</organism>
<dbReference type="GO" id="GO:0004497">
    <property type="term" value="F:monooxygenase activity"/>
    <property type="evidence" value="ECO:0007669"/>
    <property type="project" value="InterPro"/>
</dbReference>
<evidence type="ECO:0000256" key="1">
    <source>
        <dbReference type="ARBA" id="ARBA00010617"/>
    </source>
</evidence>
<comment type="similarity">
    <text evidence="1">Belongs to the cytochrome P450 family.</text>
</comment>